<dbReference type="EMBL" id="KB742977">
    <property type="protein sequence ID" value="EOB02276.1"/>
    <property type="molecule type" value="Genomic_DNA"/>
</dbReference>
<gene>
    <name evidence="1" type="ORF">Anapl_09366</name>
</gene>
<protein>
    <submittedName>
        <fullName evidence="1">Uncharacterized protein</fullName>
    </submittedName>
</protein>
<dbReference type="AlphaFoldDB" id="R0JXG6"/>
<evidence type="ECO:0000313" key="1">
    <source>
        <dbReference type="EMBL" id="EOB02276.1"/>
    </source>
</evidence>
<dbReference type="Proteomes" id="UP000296049">
    <property type="component" value="Unassembled WGS sequence"/>
</dbReference>
<sequence length="261" mass="28495">MACISQYGLHVEAIIFPGGLQEKKTGRSGGEGDRKTIDSLKKGVPAADVSACGKMQRLTINFPTQLASGTGSSSSLPKKISSQLGKRALGQSQLQELQSTTQRSHTSEHNPHLLALHFTREKRNNLFQNPSYFGLIMDDFNERHLTAKFYTITQRAAVKLQSTNLGHMVLLSEMETPPNFSYKKEFNTPVLPADHSFADSISLLPQNIGLSQGEEQHVLSSSKKLTWAGKGVEATKPAAVARLSVKWEPFLGAKSHASPVL</sequence>
<accession>R0JXG6</accession>
<name>R0JXG6_ANAPL</name>
<keyword evidence="2" id="KW-1185">Reference proteome</keyword>
<reference evidence="2" key="1">
    <citation type="journal article" date="2013" name="Nat. Genet.">
        <title>The duck genome and transcriptome provide insight into an avian influenza virus reservoir species.</title>
        <authorList>
            <person name="Huang Y."/>
            <person name="Li Y."/>
            <person name="Burt D.W."/>
            <person name="Chen H."/>
            <person name="Zhang Y."/>
            <person name="Qian W."/>
            <person name="Kim H."/>
            <person name="Gan S."/>
            <person name="Zhao Y."/>
            <person name="Li J."/>
            <person name="Yi K."/>
            <person name="Feng H."/>
            <person name="Zhu P."/>
            <person name="Li B."/>
            <person name="Liu Q."/>
            <person name="Fairley S."/>
            <person name="Magor K.E."/>
            <person name="Du Z."/>
            <person name="Hu X."/>
            <person name="Goodman L."/>
            <person name="Tafer H."/>
            <person name="Vignal A."/>
            <person name="Lee T."/>
            <person name="Kim K.W."/>
            <person name="Sheng Z."/>
            <person name="An Y."/>
            <person name="Searle S."/>
            <person name="Herrero J."/>
            <person name="Groenen M.A."/>
            <person name="Crooijmans R.P."/>
            <person name="Faraut T."/>
            <person name="Cai Q."/>
            <person name="Webster R.G."/>
            <person name="Aldridge J.R."/>
            <person name="Warren W.C."/>
            <person name="Bartschat S."/>
            <person name="Kehr S."/>
            <person name="Marz M."/>
            <person name="Stadler P.F."/>
            <person name="Smith J."/>
            <person name="Kraus R.H."/>
            <person name="Zhao Y."/>
            <person name="Ren L."/>
            <person name="Fei J."/>
            <person name="Morisson M."/>
            <person name="Kaiser P."/>
            <person name="Griffin D.K."/>
            <person name="Rao M."/>
            <person name="Pitel F."/>
            <person name="Wang J."/>
            <person name="Li N."/>
        </authorList>
    </citation>
    <scope>NUCLEOTIDE SEQUENCE [LARGE SCALE GENOMIC DNA]</scope>
</reference>
<evidence type="ECO:0000313" key="2">
    <source>
        <dbReference type="Proteomes" id="UP000296049"/>
    </source>
</evidence>
<proteinExistence type="predicted"/>
<organism evidence="1 2">
    <name type="scientific">Anas platyrhynchos</name>
    <name type="common">Mallard</name>
    <name type="synonym">Anas boschas</name>
    <dbReference type="NCBI Taxonomy" id="8839"/>
    <lineage>
        <taxon>Eukaryota</taxon>
        <taxon>Metazoa</taxon>
        <taxon>Chordata</taxon>
        <taxon>Craniata</taxon>
        <taxon>Vertebrata</taxon>
        <taxon>Euteleostomi</taxon>
        <taxon>Archelosauria</taxon>
        <taxon>Archosauria</taxon>
        <taxon>Dinosauria</taxon>
        <taxon>Saurischia</taxon>
        <taxon>Theropoda</taxon>
        <taxon>Coelurosauria</taxon>
        <taxon>Aves</taxon>
        <taxon>Neognathae</taxon>
        <taxon>Galloanserae</taxon>
        <taxon>Anseriformes</taxon>
        <taxon>Anatidae</taxon>
        <taxon>Anatinae</taxon>
        <taxon>Anas</taxon>
    </lineage>
</organism>